<reference evidence="1 2" key="1">
    <citation type="submission" date="2019-06" db="EMBL/GenBank/DDBJ databases">
        <title>Spirosoma utsteinense sp. nov. isolated from Antarctic ice-free soils.</title>
        <authorList>
            <person name="Tahon G."/>
        </authorList>
    </citation>
    <scope>NUCLEOTIDE SEQUENCE [LARGE SCALE GENOMIC DNA]</scope>
    <source>
        <strain evidence="1 2">LMG 31447</strain>
    </source>
</reference>
<gene>
    <name evidence="1" type="ORF">FH603_2803</name>
</gene>
<evidence type="ECO:0000313" key="2">
    <source>
        <dbReference type="Proteomes" id="UP000700732"/>
    </source>
</evidence>
<sequence length="65" mass="7236">MDTSNPFKQLEPDGFCPPNLKEEIVSEIDLIRNSLTVVEVYVDQLFGVFLASLTPLTPKPNEQAS</sequence>
<proteinExistence type="predicted"/>
<comment type="caution">
    <text evidence="1">The sequence shown here is derived from an EMBL/GenBank/DDBJ whole genome shotgun (WGS) entry which is preliminary data.</text>
</comment>
<organism evidence="1 2">
    <name type="scientific">Spirosoma utsteinense</name>
    <dbReference type="NCBI Taxonomy" id="2585773"/>
    <lineage>
        <taxon>Bacteria</taxon>
        <taxon>Pseudomonadati</taxon>
        <taxon>Bacteroidota</taxon>
        <taxon>Cytophagia</taxon>
        <taxon>Cytophagales</taxon>
        <taxon>Cytophagaceae</taxon>
        <taxon>Spirosoma</taxon>
    </lineage>
</organism>
<dbReference type="EMBL" id="VFIA01000015">
    <property type="protein sequence ID" value="MBC3792292.1"/>
    <property type="molecule type" value="Genomic_DNA"/>
</dbReference>
<accession>A0ABR6W6S9</accession>
<dbReference type="Proteomes" id="UP000700732">
    <property type="component" value="Unassembled WGS sequence"/>
</dbReference>
<name>A0ABR6W6S9_9BACT</name>
<dbReference type="RefSeq" id="WP_186738075.1">
    <property type="nucleotide sequence ID" value="NZ_VFIA01000015.1"/>
</dbReference>
<evidence type="ECO:0000313" key="1">
    <source>
        <dbReference type="EMBL" id="MBC3792292.1"/>
    </source>
</evidence>
<keyword evidence="2" id="KW-1185">Reference proteome</keyword>
<protein>
    <submittedName>
        <fullName evidence="1">Uncharacterized protein</fullName>
    </submittedName>
</protein>